<evidence type="ECO:0000313" key="2">
    <source>
        <dbReference type="Proteomes" id="UP001320148"/>
    </source>
</evidence>
<dbReference type="EMBL" id="AP024488">
    <property type="protein sequence ID" value="BCS95992.1"/>
    <property type="molecule type" value="Genomic_DNA"/>
</dbReference>
<organism evidence="1 2">
    <name type="scientific">Desulfoluna limicola</name>
    <dbReference type="NCBI Taxonomy" id="2810562"/>
    <lineage>
        <taxon>Bacteria</taxon>
        <taxon>Pseudomonadati</taxon>
        <taxon>Thermodesulfobacteriota</taxon>
        <taxon>Desulfobacteria</taxon>
        <taxon>Desulfobacterales</taxon>
        <taxon>Desulfolunaceae</taxon>
        <taxon>Desulfoluna</taxon>
    </lineage>
</organism>
<gene>
    <name evidence="1" type="ORF">DSLASN_16240</name>
</gene>
<evidence type="ECO:0000313" key="1">
    <source>
        <dbReference type="EMBL" id="BCS95992.1"/>
    </source>
</evidence>
<sequence>MPGGYFSNDGGKSEGLSFQFTTGLNRAAAKKRTIKKKTAALCPEERGAERCGS</sequence>
<proteinExistence type="predicted"/>
<dbReference type="Proteomes" id="UP001320148">
    <property type="component" value="Chromosome"/>
</dbReference>
<protein>
    <submittedName>
        <fullName evidence="1">Uncharacterized protein</fullName>
    </submittedName>
</protein>
<keyword evidence="2" id="KW-1185">Reference proteome</keyword>
<reference evidence="1 2" key="1">
    <citation type="submission" date="2021-02" db="EMBL/GenBank/DDBJ databases">
        <title>Complete genome of Desulfoluna sp. strain ASN36.</title>
        <authorList>
            <person name="Takahashi A."/>
            <person name="Kojima H."/>
            <person name="Fukui M."/>
        </authorList>
    </citation>
    <scope>NUCLEOTIDE SEQUENCE [LARGE SCALE GENOMIC DNA]</scope>
    <source>
        <strain evidence="1 2">ASN36</strain>
    </source>
</reference>
<name>A0ABN6F3X1_9BACT</name>
<accession>A0ABN6F3X1</accession>